<evidence type="ECO:0000256" key="9">
    <source>
        <dbReference type="ARBA" id="ARBA00030592"/>
    </source>
</evidence>
<evidence type="ECO:0000256" key="11">
    <source>
        <dbReference type="PIRNR" id="PIRNR001563"/>
    </source>
</evidence>
<keyword evidence="16" id="KW-1185">Reference proteome</keyword>
<accession>A0A1M4UEE2</accession>
<dbReference type="PROSITE" id="PS01011">
    <property type="entry name" value="FOLYLPOLYGLU_SYNT_1"/>
    <property type="match status" value="1"/>
</dbReference>
<dbReference type="InterPro" id="IPR018109">
    <property type="entry name" value="Folylpolyglutamate_synth_CS"/>
</dbReference>
<comment type="cofactor">
    <cofactor evidence="1">
        <name>Mg(2+)</name>
        <dbReference type="ChEBI" id="CHEBI:18420"/>
    </cofactor>
</comment>
<dbReference type="InterPro" id="IPR036565">
    <property type="entry name" value="Mur-like_cat_sf"/>
</dbReference>
<dbReference type="SUPFAM" id="SSF53244">
    <property type="entry name" value="MurD-like peptide ligases, peptide-binding domain"/>
    <property type="match status" value="1"/>
</dbReference>
<dbReference type="Gene3D" id="3.90.190.20">
    <property type="entry name" value="Mur ligase, C-terminal domain"/>
    <property type="match status" value="1"/>
</dbReference>
<dbReference type="Pfam" id="PF02875">
    <property type="entry name" value="Mur_ligase_C"/>
    <property type="match status" value="1"/>
</dbReference>
<name>A0A1M4UEE2_9FIRM</name>
<evidence type="ECO:0000256" key="6">
    <source>
        <dbReference type="ARBA" id="ARBA00022741"/>
    </source>
</evidence>
<protein>
    <recommendedName>
        <fullName evidence="3">tetrahydrofolate synthase</fullName>
        <ecNumber evidence="3">6.3.2.17</ecNumber>
    </recommendedName>
    <alternativeName>
        <fullName evidence="9">Tetrahydrofolylpolyglutamate synthase</fullName>
    </alternativeName>
</protein>
<feature type="domain" description="Mur ligase C-terminal" evidence="13">
    <location>
        <begin position="298"/>
        <end position="416"/>
    </location>
</feature>
<reference evidence="15 16" key="1">
    <citation type="submission" date="2016-11" db="EMBL/GenBank/DDBJ databases">
        <authorList>
            <person name="Jaros S."/>
            <person name="Januszkiewicz K."/>
            <person name="Wedrychowicz H."/>
        </authorList>
    </citation>
    <scope>NUCLEOTIDE SEQUENCE [LARGE SCALE GENOMIC DNA]</scope>
    <source>
        <strain evidence="15 16">DSM 10502</strain>
    </source>
</reference>
<evidence type="ECO:0000313" key="15">
    <source>
        <dbReference type="EMBL" id="SHE54953.1"/>
    </source>
</evidence>
<dbReference type="InterPro" id="IPR036615">
    <property type="entry name" value="Mur_ligase_C_dom_sf"/>
</dbReference>
<dbReference type="EMBL" id="FQUG01000003">
    <property type="protein sequence ID" value="SHE54953.1"/>
    <property type="molecule type" value="Genomic_DNA"/>
</dbReference>
<evidence type="ECO:0000313" key="16">
    <source>
        <dbReference type="Proteomes" id="UP000184404"/>
    </source>
</evidence>
<dbReference type="Gene3D" id="3.40.1190.10">
    <property type="entry name" value="Mur-like, catalytic domain"/>
    <property type="match status" value="1"/>
</dbReference>
<evidence type="ECO:0000256" key="12">
    <source>
        <dbReference type="SAM" id="Coils"/>
    </source>
</evidence>
<comment type="similarity">
    <text evidence="2 11">Belongs to the folylpolyglutamate synthase family.</text>
</comment>
<dbReference type="EC" id="6.3.2.17" evidence="3"/>
<feature type="coiled-coil region" evidence="12">
    <location>
        <begin position="380"/>
        <end position="407"/>
    </location>
</feature>
<evidence type="ECO:0000259" key="13">
    <source>
        <dbReference type="Pfam" id="PF02875"/>
    </source>
</evidence>
<evidence type="ECO:0000259" key="14">
    <source>
        <dbReference type="Pfam" id="PF08245"/>
    </source>
</evidence>
<proteinExistence type="inferred from homology"/>
<dbReference type="GO" id="GO:0046872">
    <property type="term" value="F:metal ion binding"/>
    <property type="evidence" value="ECO:0007669"/>
    <property type="project" value="UniProtKB-KW"/>
</dbReference>
<gene>
    <name evidence="15" type="ORF">SAMN02745190_00623</name>
</gene>
<dbReference type="GO" id="GO:0004326">
    <property type="term" value="F:tetrahydrofolylpolyglutamate synthase activity"/>
    <property type="evidence" value="ECO:0007669"/>
    <property type="project" value="UniProtKB-EC"/>
</dbReference>
<dbReference type="STRING" id="1123243.SAMN02745190_00623"/>
<keyword evidence="4 11" id="KW-0436">Ligase</keyword>
<evidence type="ECO:0000256" key="5">
    <source>
        <dbReference type="ARBA" id="ARBA00022723"/>
    </source>
</evidence>
<evidence type="ECO:0000256" key="4">
    <source>
        <dbReference type="ARBA" id="ARBA00022598"/>
    </source>
</evidence>
<organism evidence="15 16">
    <name type="scientific">Schwartzia succinivorans DSM 10502</name>
    <dbReference type="NCBI Taxonomy" id="1123243"/>
    <lineage>
        <taxon>Bacteria</taxon>
        <taxon>Bacillati</taxon>
        <taxon>Bacillota</taxon>
        <taxon>Negativicutes</taxon>
        <taxon>Selenomonadales</taxon>
        <taxon>Selenomonadaceae</taxon>
        <taxon>Schwartzia</taxon>
    </lineage>
</organism>
<feature type="domain" description="Mur ligase central" evidence="14">
    <location>
        <begin position="44"/>
        <end position="272"/>
    </location>
</feature>
<dbReference type="PANTHER" id="PTHR11136:SF0">
    <property type="entry name" value="DIHYDROFOLATE SYNTHETASE-RELATED"/>
    <property type="match status" value="1"/>
</dbReference>
<dbReference type="InterPro" id="IPR013221">
    <property type="entry name" value="Mur_ligase_cen"/>
</dbReference>
<evidence type="ECO:0000256" key="10">
    <source>
        <dbReference type="ARBA" id="ARBA00047493"/>
    </source>
</evidence>
<evidence type="ECO:0000256" key="8">
    <source>
        <dbReference type="ARBA" id="ARBA00022842"/>
    </source>
</evidence>
<dbReference type="GO" id="GO:0005524">
    <property type="term" value="F:ATP binding"/>
    <property type="evidence" value="ECO:0007669"/>
    <property type="project" value="UniProtKB-KW"/>
</dbReference>
<dbReference type="InterPro" id="IPR001645">
    <property type="entry name" value="Folylpolyglutamate_synth"/>
</dbReference>
<dbReference type="PROSITE" id="PS01012">
    <property type="entry name" value="FOLYLPOLYGLU_SYNT_2"/>
    <property type="match status" value="1"/>
</dbReference>
<evidence type="ECO:0000256" key="7">
    <source>
        <dbReference type="ARBA" id="ARBA00022840"/>
    </source>
</evidence>
<dbReference type="GO" id="GO:0005737">
    <property type="term" value="C:cytoplasm"/>
    <property type="evidence" value="ECO:0007669"/>
    <property type="project" value="TreeGrafter"/>
</dbReference>
<dbReference type="RefSeq" id="WP_072934745.1">
    <property type="nucleotide sequence ID" value="NZ_FQUG01000003.1"/>
</dbReference>
<dbReference type="PANTHER" id="PTHR11136">
    <property type="entry name" value="FOLYLPOLYGLUTAMATE SYNTHASE-RELATED"/>
    <property type="match status" value="1"/>
</dbReference>
<dbReference type="Pfam" id="PF08245">
    <property type="entry name" value="Mur_ligase_M"/>
    <property type="match status" value="1"/>
</dbReference>
<dbReference type="PIRSF" id="PIRSF001563">
    <property type="entry name" value="Folylpolyglu_synth"/>
    <property type="match status" value="1"/>
</dbReference>
<evidence type="ECO:0000256" key="1">
    <source>
        <dbReference type="ARBA" id="ARBA00001946"/>
    </source>
</evidence>
<dbReference type="GO" id="GO:0008841">
    <property type="term" value="F:dihydrofolate synthase activity"/>
    <property type="evidence" value="ECO:0007669"/>
    <property type="project" value="TreeGrafter"/>
</dbReference>
<evidence type="ECO:0000256" key="3">
    <source>
        <dbReference type="ARBA" id="ARBA00013025"/>
    </source>
</evidence>
<keyword evidence="5" id="KW-0479">Metal-binding</keyword>
<dbReference type="OrthoDB" id="9809356at2"/>
<dbReference type="AlphaFoldDB" id="A0A1M4UEE2"/>
<comment type="catalytic activity">
    <reaction evidence="10">
        <text>(6S)-5,6,7,8-tetrahydrofolyl-(gamma-L-Glu)(n) + L-glutamate + ATP = (6S)-5,6,7,8-tetrahydrofolyl-(gamma-L-Glu)(n+1) + ADP + phosphate + H(+)</text>
        <dbReference type="Rhea" id="RHEA:10580"/>
        <dbReference type="Rhea" id="RHEA-COMP:14738"/>
        <dbReference type="Rhea" id="RHEA-COMP:14740"/>
        <dbReference type="ChEBI" id="CHEBI:15378"/>
        <dbReference type="ChEBI" id="CHEBI:29985"/>
        <dbReference type="ChEBI" id="CHEBI:30616"/>
        <dbReference type="ChEBI" id="CHEBI:43474"/>
        <dbReference type="ChEBI" id="CHEBI:141005"/>
        <dbReference type="ChEBI" id="CHEBI:456216"/>
        <dbReference type="EC" id="6.3.2.17"/>
    </reaction>
</comment>
<dbReference type="NCBIfam" id="TIGR01499">
    <property type="entry name" value="folC"/>
    <property type="match status" value="1"/>
</dbReference>
<keyword evidence="12" id="KW-0175">Coiled coil</keyword>
<keyword evidence="6 11" id="KW-0547">Nucleotide-binding</keyword>
<dbReference type="InterPro" id="IPR004101">
    <property type="entry name" value="Mur_ligase_C"/>
</dbReference>
<dbReference type="SUPFAM" id="SSF53623">
    <property type="entry name" value="MurD-like peptide ligases, catalytic domain"/>
    <property type="match status" value="1"/>
</dbReference>
<dbReference type="FunFam" id="3.40.1190.10:FF:000011">
    <property type="entry name" value="Folylpolyglutamate synthase/dihydrofolate synthase"/>
    <property type="match status" value="1"/>
</dbReference>
<keyword evidence="7 11" id="KW-0067">ATP-binding</keyword>
<dbReference type="Proteomes" id="UP000184404">
    <property type="component" value="Unassembled WGS sequence"/>
</dbReference>
<keyword evidence="8" id="KW-0460">Magnesium</keyword>
<sequence>MNYQESLEYLEELNTFGVKLGLSRIERLAELLGHPERKYDTIHITGTNGKGSVSCMTAGILTASGLRTGLYTSPHLFSYTERCKVDGKEISEEEFASCLTRVREAAEKMVLEGEETPTQFEVLTALAFLWFAEQKVNYAVIEVGLGGLLDSTNIITPVLSVITNVTLEHADRCGGTLEGVAQHKAGIIKEGVPVITGAEGIPLQIIEKVSEEKDAELMVLGRDFAGSFERFSDGCQELVFSSGKFEVRSLHYALSLLGDYQIANSALAVMAAVWLSQKEKAITPMALQTALKKAVWPGRFEDMSIGKQHIRVDGAHNPAGIKALRASLDRYYPDMPRVFLLGILADKAIDEMLPALLRKEDVLVATLPDSPRAAEPELLVEKADVRHAEAEQDNEKALNRVLELADEDSLIVCAGSLYLIGGLRQMLLQKEH</sequence>
<evidence type="ECO:0000256" key="2">
    <source>
        <dbReference type="ARBA" id="ARBA00008276"/>
    </source>
</evidence>